<organism evidence="1 2">
    <name type="scientific">Violaceomyces palustris</name>
    <dbReference type="NCBI Taxonomy" id="1673888"/>
    <lineage>
        <taxon>Eukaryota</taxon>
        <taxon>Fungi</taxon>
        <taxon>Dikarya</taxon>
        <taxon>Basidiomycota</taxon>
        <taxon>Ustilaginomycotina</taxon>
        <taxon>Ustilaginomycetes</taxon>
        <taxon>Violaceomycetales</taxon>
        <taxon>Violaceomycetaceae</taxon>
        <taxon>Violaceomyces</taxon>
    </lineage>
</organism>
<gene>
    <name evidence="1" type="ORF">IE53DRAFT_380269</name>
</gene>
<evidence type="ECO:0000313" key="2">
    <source>
        <dbReference type="Proteomes" id="UP000245626"/>
    </source>
</evidence>
<name>A0ACD0NVI8_9BASI</name>
<evidence type="ECO:0000313" key="1">
    <source>
        <dbReference type="EMBL" id="PWN49807.1"/>
    </source>
</evidence>
<keyword evidence="2" id="KW-1185">Reference proteome</keyword>
<protein>
    <submittedName>
        <fullName evidence="1">Uncharacterized protein</fullName>
    </submittedName>
</protein>
<accession>A0ACD0NVI8</accession>
<reference evidence="1 2" key="1">
    <citation type="journal article" date="2018" name="Mol. Biol. Evol.">
        <title>Broad Genomic Sampling Reveals a Smut Pathogenic Ancestry of the Fungal Clade Ustilaginomycotina.</title>
        <authorList>
            <person name="Kijpornyongpan T."/>
            <person name="Mondo S.J."/>
            <person name="Barry K."/>
            <person name="Sandor L."/>
            <person name="Lee J."/>
            <person name="Lipzen A."/>
            <person name="Pangilinan J."/>
            <person name="LaButti K."/>
            <person name="Hainaut M."/>
            <person name="Henrissat B."/>
            <person name="Grigoriev I.V."/>
            <person name="Spatafora J.W."/>
            <person name="Aime M.C."/>
        </authorList>
    </citation>
    <scope>NUCLEOTIDE SEQUENCE [LARGE SCALE GENOMIC DNA]</scope>
    <source>
        <strain evidence="1 2">SA 807</strain>
    </source>
</reference>
<dbReference type="EMBL" id="KZ820004">
    <property type="protein sequence ID" value="PWN49807.1"/>
    <property type="molecule type" value="Genomic_DNA"/>
</dbReference>
<sequence>MRQTYFLLPLLLFPTIVSIAHTLINPYTKVEESFTLQAVHDILFFGLSPQSLESYDHLSFPGAVPRSFIPPILLSFASYPVIVAGRLLGLVQDSSHLQTAVRLTLGIINSVSLVLFGWSAILRGRWESGPVGQVDNDVDPKAFNPPSAVSTSVRSSSDHVKARSKKTAEIPEQGGTEDRGVSGPNRRRMGSIFAYYLLLTSFQFHINFWSSRTVPNSLVLPLVLYSVSELIASSRSHSSSKGSKRAIRRSISTLVFSSCVFRSELAGMLIPACLWALVTSRISILDLLFTGVISGLLSAISTILVDTYFWRDYSHLFGDHAMSSSSSVKPRVRPIWPELEAILFNVVQGKSKEWGTQPFHSYFTVHLPKLLTLSLPLLLVGASILFRRSLTISSTRMGKNRGGKSAEGNLDDLLLLILLPLGHVLTLSLLGHKEWRFIMYCLPLLNVISSIGAEYCFSEDSRCTGKPDESKSKGWNGHEHDSLPEQRAGRKAVGSKPFSKAKGQRLPSRVLVLGKRSAPWLVLILTLAITSVLTLLSHSNYPGGVALKELHQRVVEERRRTFGFVAKVKVHVSTLPAMTGVSLFQSLNLEAHLGPRIPGGAFGSVHLPPLLPMASADESSKAWDYSKQEKGWEGEALPEFDLLLTDSPECRVGIEIEGKGKREEGGGNGSRFSPLGEAIKGFGGIRIKSPKLWLKRDLLGSLLHPWKALADFERLLPFEVIMEDMIWLCAREQASVRR</sequence>
<proteinExistence type="predicted"/>
<dbReference type="Proteomes" id="UP000245626">
    <property type="component" value="Unassembled WGS sequence"/>
</dbReference>